<name>A0A922M0G0_SPOEX</name>
<evidence type="ECO:0000313" key="1">
    <source>
        <dbReference type="EMBL" id="KAH9627805.1"/>
    </source>
</evidence>
<evidence type="ECO:0000313" key="2">
    <source>
        <dbReference type="Proteomes" id="UP000814243"/>
    </source>
</evidence>
<accession>A0A922M0G0</accession>
<sequence>MNDPQPSTSQKDVDVFLSPRKNRPRKAFTVTEKVMIRNAYKYVKNEISAQLEAFEVVQENECVSKVADILGITSRSVCNVLKEVKKGHTVKKTWVDKKVTSSRQAFLEGLTTGLKNPSGKGKRLIISHIGSEEGFLEEGLMIFEAKKNCEDYHDEMNAVFFEKWFAGVLPKLRPNSIV</sequence>
<dbReference type="Proteomes" id="UP000814243">
    <property type="component" value="Unassembled WGS sequence"/>
</dbReference>
<dbReference type="EMBL" id="JACEFF010000937">
    <property type="protein sequence ID" value="KAH9627805.1"/>
    <property type="molecule type" value="Genomic_DNA"/>
</dbReference>
<feature type="non-terminal residue" evidence="1">
    <location>
        <position position="1"/>
    </location>
</feature>
<comment type="caution">
    <text evidence="1">The sequence shown here is derived from an EMBL/GenBank/DDBJ whole genome shotgun (WGS) entry which is preliminary data.</text>
</comment>
<reference evidence="1" key="1">
    <citation type="journal article" date="2021" name="G3 (Bethesda)">
        <title>Genome and transcriptome analysis of the beet armyworm Spodoptera exigua reveals targets for pest control. .</title>
        <authorList>
            <person name="Simon S."/>
            <person name="Breeschoten T."/>
            <person name="Jansen H.J."/>
            <person name="Dirks R.P."/>
            <person name="Schranz M.E."/>
            <person name="Ros V.I.D."/>
        </authorList>
    </citation>
    <scope>NUCLEOTIDE SEQUENCE</scope>
    <source>
        <strain evidence="1">TB_SE_WUR_2020</strain>
    </source>
</reference>
<organism evidence="1 2">
    <name type="scientific">Spodoptera exigua</name>
    <name type="common">Beet armyworm</name>
    <name type="synonym">Noctua fulgens</name>
    <dbReference type="NCBI Taxonomy" id="7107"/>
    <lineage>
        <taxon>Eukaryota</taxon>
        <taxon>Metazoa</taxon>
        <taxon>Ecdysozoa</taxon>
        <taxon>Arthropoda</taxon>
        <taxon>Hexapoda</taxon>
        <taxon>Insecta</taxon>
        <taxon>Pterygota</taxon>
        <taxon>Neoptera</taxon>
        <taxon>Endopterygota</taxon>
        <taxon>Lepidoptera</taxon>
        <taxon>Glossata</taxon>
        <taxon>Ditrysia</taxon>
        <taxon>Noctuoidea</taxon>
        <taxon>Noctuidae</taxon>
        <taxon>Amphipyrinae</taxon>
        <taxon>Spodoptera</taxon>
    </lineage>
</organism>
<dbReference type="PANTHER" id="PTHR33939:SF1">
    <property type="entry name" value="DUF4371 DOMAIN-CONTAINING PROTEIN"/>
    <property type="match status" value="1"/>
</dbReference>
<protein>
    <submittedName>
        <fullName evidence="1">Uncharacterized protein</fullName>
    </submittedName>
</protein>
<gene>
    <name evidence="1" type="ORF">HF086_000190</name>
</gene>
<dbReference type="AlphaFoldDB" id="A0A922M0G0"/>
<dbReference type="PANTHER" id="PTHR33939">
    <property type="entry name" value="PROTEIN CBG22215"/>
    <property type="match status" value="1"/>
</dbReference>
<proteinExistence type="predicted"/>